<dbReference type="PANTHER" id="PTHR11523">
    <property type="entry name" value="SODIUM/POTASSIUM-DEPENDENT ATPASE BETA SUBUNIT"/>
    <property type="match status" value="1"/>
</dbReference>
<comment type="similarity">
    <text evidence="2">Belongs to the X(+)/potassium ATPases subunit beta family.</text>
</comment>
<dbReference type="InterPro" id="IPR038702">
    <property type="entry name" value="Na/K_ATPase_sub_beta_sf"/>
</dbReference>
<sequence>MVILHDEEYYRSRIPRPDLGPLRNFLRFVWDHDRKAFLDRTAKEWGQLGMFYLCFFFILGSIFAIQMKISIDYVSKLDRPFFQHPGSSSNSFFGMRVRHYRSTFGSPGIVFKPNSVLATSPIISINNSANNTEPERYIRALSDFLQEYRNNTSNYDFNCFDEPSNIDHNKKPCFFDITSLGKCSKPPYGYAKLFQPCVLIKFNKRFDWVPECYNRSSNLPEDMPTELKQTVQNSPKPHIWLSCDGANNVDKEHIGKIEYIPLPGFPVQYFPFTGQPGYLSPIVALKFKNLTPNRLVTVECYLWAYNVEQRSRYSLDFQIIIGKTERKIFTNNLFISNNKI</sequence>
<organism evidence="8 9">
    <name type="scientific">Melipona quadrifasciata</name>
    <dbReference type="NCBI Taxonomy" id="166423"/>
    <lineage>
        <taxon>Eukaryota</taxon>
        <taxon>Metazoa</taxon>
        <taxon>Ecdysozoa</taxon>
        <taxon>Arthropoda</taxon>
        <taxon>Hexapoda</taxon>
        <taxon>Insecta</taxon>
        <taxon>Pterygota</taxon>
        <taxon>Neoptera</taxon>
        <taxon>Endopterygota</taxon>
        <taxon>Hymenoptera</taxon>
        <taxon>Apocrita</taxon>
        <taxon>Aculeata</taxon>
        <taxon>Apoidea</taxon>
        <taxon>Anthophila</taxon>
        <taxon>Apidae</taxon>
        <taxon>Melipona</taxon>
    </lineage>
</organism>
<keyword evidence="3 7" id="KW-0812">Transmembrane</keyword>
<evidence type="ECO:0000256" key="7">
    <source>
        <dbReference type="SAM" id="Phobius"/>
    </source>
</evidence>
<dbReference type="GO" id="GO:0005890">
    <property type="term" value="C:sodium:potassium-exchanging ATPase complex"/>
    <property type="evidence" value="ECO:0007669"/>
    <property type="project" value="InterPro"/>
</dbReference>
<dbReference type="Gene3D" id="2.60.40.1660">
    <property type="entry name" value="Na, k-atpase alpha subunit"/>
    <property type="match status" value="1"/>
</dbReference>
<protein>
    <submittedName>
        <fullName evidence="8">Sodium/potassium-transporting ATPase subunit beta</fullName>
    </submittedName>
</protein>
<dbReference type="GO" id="GO:0030007">
    <property type="term" value="P:intracellular potassium ion homeostasis"/>
    <property type="evidence" value="ECO:0007669"/>
    <property type="project" value="TreeGrafter"/>
</dbReference>
<dbReference type="OrthoDB" id="5912413at2759"/>
<dbReference type="GO" id="GO:0006883">
    <property type="term" value="P:intracellular sodium ion homeostasis"/>
    <property type="evidence" value="ECO:0007669"/>
    <property type="project" value="TreeGrafter"/>
</dbReference>
<name>A0A0M8ZWF1_9HYME</name>
<dbReference type="InterPro" id="IPR000402">
    <property type="entry name" value="Na/K_ATPase_sub_beta"/>
</dbReference>
<comment type="subcellular location">
    <subcellularLocation>
        <location evidence="1">Membrane</location>
        <topology evidence="1">Single-pass type II membrane protein</topology>
    </subcellularLocation>
</comment>
<reference evidence="8 9" key="1">
    <citation type="submission" date="2015-07" db="EMBL/GenBank/DDBJ databases">
        <title>The genome of Melipona quadrifasciata.</title>
        <authorList>
            <person name="Pan H."/>
            <person name="Kapheim K."/>
        </authorList>
    </citation>
    <scope>NUCLEOTIDE SEQUENCE [LARGE SCALE GENOMIC DNA]</scope>
    <source>
        <strain evidence="8">0111107301</strain>
        <tissue evidence="8">Whole body</tissue>
    </source>
</reference>
<dbReference type="EMBL" id="KQ435840">
    <property type="protein sequence ID" value="KOX71436.1"/>
    <property type="molecule type" value="Genomic_DNA"/>
</dbReference>
<evidence type="ECO:0000256" key="5">
    <source>
        <dbReference type="ARBA" id="ARBA00022989"/>
    </source>
</evidence>
<evidence type="ECO:0000313" key="9">
    <source>
        <dbReference type="Proteomes" id="UP000053105"/>
    </source>
</evidence>
<dbReference type="Pfam" id="PF00287">
    <property type="entry name" value="Na_K-ATPase"/>
    <property type="match status" value="1"/>
</dbReference>
<dbReference type="AlphaFoldDB" id="A0A0M8ZWF1"/>
<keyword evidence="6 7" id="KW-0472">Membrane</keyword>
<evidence type="ECO:0000256" key="3">
    <source>
        <dbReference type="ARBA" id="ARBA00022692"/>
    </source>
</evidence>
<keyword evidence="9" id="KW-1185">Reference proteome</keyword>
<proteinExistence type="inferred from homology"/>
<evidence type="ECO:0000256" key="2">
    <source>
        <dbReference type="ARBA" id="ARBA00005876"/>
    </source>
</evidence>
<evidence type="ECO:0000313" key="8">
    <source>
        <dbReference type="EMBL" id="KOX71436.1"/>
    </source>
</evidence>
<gene>
    <name evidence="8" type="ORF">WN51_01710</name>
</gene>
<evidence type="ECO:0000256" key="6">
    <source>
        <dbReference type="ARBA" id="ARBA00023136"/>
    </source>
</evidence>
<dbReference type="GO" id="GO:0036376">
    <property type="term" value="P:sodium ion export across plasma membrane"/>
    <property type="evidence" value="ECO:0007669"/>
    <property type="project" value="TreeGrafter"/>
</dbReference>
<accession>A0A0M8ZWF1</accession>
<evidence type="ECO:0000256" key="4">
    <source>
        <dbReference type="ARBA" id="ARBA00022968"/>
    </source>
</evidence>
<dbReference type="Proteomes" id="UP000053105">
    <property type="component" value="Unassembled WGS sequence"/>
</dbReference>
<keyword evidence="5 7" id="KW-1133">Transmembrane helix</keyword>
<dbReference type="STRING" id="166423.A0A0M8ZWF1"/>
<evidence type="ECO:0000256" key="1">
    <source>
        <dbReference type="ARBA" id="ARBA00004606"/>
    </source>
</evidence>
<dbReference type="GO" id="GO:0001671">
    <property type="term" value="F:ATPase activator activity"/>
    <property type="evidence" value="ECO:0007669"/>
    <property type="project" value="TreeGrafter"/>
</dbReference>
<keyword evidence="4" id="KW-0735">Signal-anchor</keyword>
<dbReference type="GO" id="GO:1990573">
    <property type="term" value="P:potassium ion import across plasma membrane"/>
    <property type="evidence" value="ECO:0007669"/>
    <property type="project" value="TreeGrafter"/>
</dbReference>
<dbReference type="PANTHER" id="PTHR11523:SF28">
    <property type="entry name" value="NA_K-ATPASE BETA SUBUNIT ISOFORM 4-RELATED"/>
    <property type="match status" value="1"/>
</dbReference>
<feature type="transmembrane region" description="Helical" evidence="7">
    <location>
        <begin position="45"/>
        <end position="65"/>
    </location>
</feature>